<dbReference type="Proteomes" id="UP000600449">
    <property type="component" value="Unassembled WGS sequence"/>
</dbReference>
<dbReference type="Gene3D" id="3.40.50.10540">
    <property type="entry name" value="Crotonobetainyl-coa:carnitine coa-transferase, domain 1"/>
    <property type="match status" value="1"/>
</dbReference>
<sequence>MARGTSGEQTGTMAQPLAGVRVVDLTRILSGPFCSMLLGDLGADVIKVEGREGDEVRRQGAIIEGMSWYFASFNRNKRSITLDLRSDEGKAVLHRLVAGADVLVENFRPGVLDKLGLGTAERERLYPRLVVASVNGYGSTGPYAERPAFDFITQAMSGFMAVNGTPETGPLRCGPPITDLVAGLYAAFGVLAALRVRDRDGRGQAVESSLMMGMVSMLAYLSASQLATGTPPPVTGNDHPIASPYGLFQAADGGVAVAPSTQAVLRRFLSEIGLEHLLAEPRFATNADRVATRSELNALIDEAMRGETQETWIARLNAAGVPCGRVQTLAEMVEDPQVAAQEMVLDIPHPGHGTVRMTGFPVKLSGTPCRVERPAPDLGAHTDDVLAEAGYAPEEIAALRESGVV</sequence>
<organism evidence="2 3">
    <name type="scientific">Salinarimonas ramus</name>
    <dbReference type="NCBI Taxonomy" id="690164"/>
    <lineage>
        <taxon>Bacteria</taxon>
        <taxon>Pseudomonadati</taxon>
        <taxon>Pseudomonadota</taxon>
        <taxon>Alphaproteobacteria</taxon>
        <taxon>Hyphomicrobiales</taxon>
        <taxon>Salinarimonadaceae</taxon>
        <taxon>Salinarimonas</taxon>
    </lineage>
</organism>
<dbReference type="InterPro" id="IPR050483">
    <property type="entry name" value="CoA-transferase_III_domain"/>
</dbReference>
<dbReference type="PANTHER" id="PTHR48207">
    <property type="entry name" value="SUCCINATE--HYDROXYMETHYLGLUTARATE COA-TRANSFERASE"/>
    <property type="match status" value="1"/>
</dbReference>
<dbReference type="SUPFAM" id="SSF89796">
    <property type="entry name" value="CoA-transferase family III (CaiB/BaiF)"/>
    <property type="match status" value="1"/>
</dbReference>
<evidence type="ECO:0000313" key="3">
    <source>
        <dbReference type="Proteomes" id="UP000600449"/>
    </source>
</evidence>
<accession>A0A917Q4F6</accession>
<dbReference type="InterPro" id="IPR023606">
    <property type="entry name" value="CoA-Trfase_III_dom_1_sf"/>
</dbReference>
<keyword evidence="3" id="KW-1185">Reference proteome</keyword>
<dbReference type="GO" id="GO:0008410">
    <property type="term" value="F:CoA-transferase activity"/>
    <property type="evidence" value="ECO:0007669"/>
    <property type="project" value="TreeGrafter"/>
</dbReference>
<comment type="caution">
    <text evidence="2">The sequence shown here is derived from an EMBL/GenBank/DDBJ whole genome shotgun (WGS) entry which is preliminary data.</text>
</comment>
<gene>
    <name evidence="2" type="ORF">GCM10011322_04740</name>
</gene>
<protein>
    <submittedName>
        <fullName evidence="2">CoA transferase</fullName>
    </submittedName>
</protein>
<keyword evidence="1 2" id="KW-0808">Transferase</keyword>
<dbReference type="InterPro" id="IPR003673">
    <property type="entry name" value="CoA-Trfase_fam_III"/>
</dbReference>
<dbReference type="AlphaFoldDB" id="A0A917Q4F6"/>
<dbReference type="InterPro" id="IPR044855">
    <property type="entry name" value="CoA-Trfase_III_dom3_sf"/>
</dbReference>
<dbReference type="Gene3D" id="3.30.1540.10">
    <property type="entry name" value="formyl-coa transferase, domain 3"/>
    <property type="match status" value="1"/>
</dbReference>
<dbReference type="EMBL" id="BMMF01000002">
    <property type="protein sequence ID" value="GGK21155.1"/>
    <property type="molecule type" value="Genomic_DNA"/>
</dbReference>
<evidence type="ECO:0000256" key="1">
    <source>
        <dbReference type="ARBA" id="ARBA00022679"/>
    </source>
</evidence>
<reference evidence="2 3" key="1">
    <citation type="journal article" date="2014" name="Int. J. Syst. Evol. Microbiol.">
        <title>Complete genome sequence of Corynebacterium casei LMG S-19264T (=DSM 44701T), isolated from a smear-ripened cheese.</title>
        <authorList>
            <consortium name="US DOE Joint Genome Institute (JGI-PGF)"/>
            <person name="Walter F."/>
            <person name="Albersmeier A."/>
            <person name="Kalinowski J."/>
            <person name="Ruckert C."/>
        </authorList>
    </citation>
    <scope>NUCLEOTIDE SEQUENCE [LARGE SCALE GENOMIC DNA]</scope>
    <source>
        <strain evidence="2 3">CGMCC 1.9161</strain>
    </source>
</reference>
<dbReference type="RefSeq" id="WP_244645066.1">
    <property type="nucleotide sequence ID" value="NZ_BMMF01000002.1"/>
</dbReference>
<name>A0A917Q4F6_9HYPH</name>
<dbReference type="PANTHER" id="PTHR48207:SF3">
    <property type="entry name" value="SUCCINATE--HYDROXYMETHYLGLUTARATE COA-TRANSFERASE"/>
    <property type="match status" value="1"/>
</dbReference>
<evidence type="ECO:0000313" key="2">
    <source>
        <dbReference type="EMBL" id="GGK21155.1"/>
    </source>
</evidence>
<proteinExistence type="predicted"/>
<dbReference type="Pfam" id="PF02515">
    <property type="entry name" value="CoA_transf_3"/>
    <property type="match status" value="1"/>
</dbReference>